<organism evidence="2 3">
    <name type="scientific">Eumeta variegata</name>
    <name type="common">Bagworm moth</name>
    <name type="synonym">Eumeta japonica</name>
    <dbReference type="NCBI Taxonomy" id="151549"/>
    <lineage>
        <taxon>Eukaryota</taxon>
        <taxon>Metazoa</taxon>
        <taxon>Ecdysozoa</taxon>
        <taxon>Arthropoda</taxon>
        <taxon>Hexapoda</taxon>
        <taxon>Insecta</taxon>
        <taxon>Pterygota</taxon>
        <taxon>Neoptera</taxon>
        <taxon>Endopterygota</taxon>
        <taxon>Lepidoptera</taxon>
        <taxon>Glossata</taxon>
        <taxon>Ditrysia</taxon>
        <taxon>Tineoidea</taxon>
        <taxon>Psychidae</taxon>
        <taxon>Oiketicinae</taxon>
        <taxon>Eumeta</taxon>
    </lineage>
</organism>
<sequence length="205" mass="22253">MPRKEHIEPATTARDDEHHDGSGIVTRAQAAAAASSDRLVGGTTVPVSDLRDGADPSPWTQEESESEASTSSGVGAPRKSRPGYESMQQQKLNFKTPPIQSLDEILARLVAKDGFTINEITKSEFIRDSLFAKGYKLPITLTENESGVVEKVSPSEPGPKSFEIQLERAIKGISTNEEANSVALSKSVLKKEFLLLNRLARGHQI</sequence>
<gene>
    <name evidence="2" type="ORF">EVAR_71025_1</name>
</gene>
<protein>
    <submittedName>
        <fullName evidence="2">Uncharacterized protein</fullName>
    </submittedName>
</protein>
<accession>A0A4C1SGP2</accession>
<feature type="compositionally biased region" description="Basic and acidic residues" evidence="1">
    <location>
        <begin position="1"/>
        <end position="21"/>
    </location>
</feature>
<dbReference type="OrthoDB" id="7439351at2759"/>
<name>A0A4C1SGP2_EUMVA</name>
<dbReference type="AlphaFoldDB" id="A0A4C1SGP2"/>
<proteinExistence type="predicted"/>
<evidence type="ECO:0000313" key="3">
    <source>
        <dbReference type="Proteomes" id="UP000299102"/>
    </source>
</evidence>
<keyword evidence="3" id="KW-1185">Reference proteome</keyword>
<comment type="caution">
    <text evidence="2">The sequence shown here is derived from an EMBL/GenBank/DDBJ whole genome shotgun (WGS) entry which is preliminary data.</text>
</comment>
<reference evidence="2 3" key="1">
    <citation type="journal article" date="2019" name="Commun. Biol.">
        <title>The bagworm genome reveals a unique fibroin gene that provides high tensile strength.</title>
        <authorList>
            <person name="Kono N."/>
            <person name="Nakamura H."/>
            <person name="Ohtoshi R."/>
            <person name="Tomita M."/>
            <person name="Numata K."/>
            <person name="Arakawa K."/>
        </authorList>
    </citation>
    <scope>NUCLEOTIDE SEQUENCE [LARGE SCALE GENOMIC DNA]</scope>
</reference>
<dbReference type="EMBL" id="BGZK01003351">
    <property type="protein sequence ID" value="GBP00338.1"/>
    <property type="molecule type" value="Genomic_DNA"/>
</dbReference>
<feature type="region of interest" description="Disordered" evidence="1">
    <location>
        <begin position="1"/>
        <end position="90"/>
    </location>
</feature>
<evidence type="ECO:0000313" key="2">
    <source>
        <dbReference type="EMBL" id="GBP00338.1"/>
    </source>
</evidence>
<evidence type="ECO:0000256" key="1">
    <source>
        <dbReference type="SAM" id="MobiDB-lite"/>
    </source>
</evidence>
<dbReference type="Proteomes" id="UP000299102">
    <property type="component" value="Unassembled WGS sequence"/>
</dbReference>